<keyword evidence="1" id="KW-0472">Membrane</keyword>
<dbReference type="GO" id="GO:0003677">
    <property type="term" value="F:DNA binding"/>
    <property type="evidence" value="ECO:0007669"/>
    <property type="project" value="InterPro"/>
</dbReference>
<reference evidence="3 4" key="1">
    <citation type="journal article" date="2016" name="Nat. Commun.">
        <title>Thousands of microbial genomes shed light on interconnected biogeochemical processes in an aquifer system.</title>
        <authorList>
            <person name="Anantharaman K."/>
            <person name="Brown C.T."/>
            <person name="Hug L.A."/>
            <person name="Sharon I."/>
            <person name="Castelle C.J."/>
            <person name="Probst A.J."/>
            <person name="Thomas B.C."/>
            <person name="Singh A."/>
            <person name="Wilkins M.J."/>
            <person name="Karaoz U."/>
            <person name="Brodie E.L."/>
            <person name="Williams K.H."/>
            <person name="Hubbard S.S."/>
            <person name="Banfield J.F."/>
        </authorList>
    </citation>
    <scope>NUCLEOTIDE SEQUENCE [LARGE SCALE GENOMIC DNA]</scope>
</reference>
<dbReference type="AlphaFoldDB" id="A0A1G1KRF2"/>
<comment type="caution">
    <text evidence="3">The sequence shown here is derived from an EMBL/GenBank/DDBJ whole genome shotgun (WGS) entry which is preliminary data.</text>
</comment>
<dbReference type="InterPro" id="IPR010093">
    <property type="entry name" value="SinI_DNA-bd"/>
</dbReference>
<dbReference type="NCBIfam" id="TIGR01764">
    <property type="entry name" value="excise"/>
    <property type="match status" value="1"/>
</dbReference>
<name>A0A1G1KRF2_9BACT</name>
<dbReference type="Proteomes" id="UP000178187">
    <property type="component" value="Unassembled WGS sequence"/>
</dbReference>
<keyword evidence="1" id="KW-1133">Transmembrane helix</keyword>
<feature type="domain" description="Helix-turn-helix" evidence="2">
    <location>
        <begin position="5"/>
        <end position="55"/>
    </location>
</feature>
<evidence type="ECO:0000256" key="1">
    <source>
        <dbReference type="SAM" id="Phobius"/>
    </source>
</evidence>
<accession>A0A1G1KRF2</accession>
<dbReference type="InterPro" id="IPR041657">
    <property type="entry name" value="HTH_17"/>
</dbReference>
<sequence length="98" mass="11844">MGSGLLTEEEVRSYLELEDSELERMIKRGKLTAYRLGGTFIRFRKEEVMALKEGRKFTMPDQFERTWFDRIRDFWKFYGFYLMLLTAVVLSVYFFLKA</sequence>
<dbReference type="Pfam" id="PF12728">
    <property type="entry name" value="HTH_17"/>
    <property type="match status" value="1"/>
</dbReference>
<protein>
    <recommendedName>
        <fullName evidence="2">Helix-turn-helix domain-containing protein</fullName>
    </recommendedName>
</protein>
<proteinExistence type="predicted"/>
<feature type="transmembrane region" description="Helical" evidence="1">
    <location>
        <begin position="77"/>
        <end position="96"/>
    </location>
</feature>
<organism evidence="3 4">
    <name type="scientific">Candidatus Danuiimicrobium aquiferis</name>
    <dbReference type="NCBI Taxonomy" id="1801832"/>
    <lineage>
        <taxon>Bacteria</taxon>
        <taxon>Pseudomonadati</taxon>
        <taxon>Candidatus Omnitrophota</taxon>
        <taxon>Candidatus Danuiimicrobium</taxon>
    </lineage>
</organism>
<evidence type="ECO:0000313" key="3">
    <source>
        <dbReference type="EMBL" id="OGW95488.1"/>
    </source>
</evidence>
<evidence type="ECO:0000259" key="2">
    <source>
        <dbReference type="Pfam" id="PF12728"/>
    </source>
</evidence>
<evidence type="ECO:0000313" key="4">
    <source>
        <dbReference type="Proteomes" id="UP000178187"/>
    </source>
</evidence>
<gene>
    <name evidence="3" type="ORF">A3G33_06575</name>
</gene>
<keyword evidence="1" id="KW-0812">Transmembrane</keyword>
<dbReference type="EMBL" id="MHFR01000062">
    <property type="protein sequence ID" value="OGW95488.1"/>
    <property type="molecule type" value="Genomic_DNA"/>
</dbReference>